<organism evidence="1 2">
    <name type="scientific">Kineococcus radiotolerans (strain ATCC BAA-149 / DSM 14245 / SRS30216)</name>
    <dbReference type="NCBI Taxonomy" id="266940"/>
    <lineage>
        <taxon>Bacteria</taxon>
        <taxon>Bacillati</taxon>
        <taxon>Actinomycetota</taxon>
        <taxon>Actinomycetes</taxon>
        <taxon>Kineosporiales</taxon>
        <taxon>Kineosporiaceae</taxon>
        <taxon>Kineococcus</taxon>
    </lineage>
</organism>
<name>A6W500_KINRD</name>
<dbReference type="HOGENOM" id="CLU_1675558_0_0_11"/>
<proteinExistence type="predicted"/>
<evidence type="ECO:0000313" key="1">
    <source>
        <dbReference type="EMBL" id="ABS01889.1"/>
    </source>
</evidence>
<dbReference type="STRING" id="266940.Krad_0399"/>
<gene>
    <name evidence="1" type="ordered locus">Krad_0399</name>
</gene>
<dbReference type="KEGG" id="kra:Krad_0399"/>
<keyword evidence="2" id="KW-1185">Reference proteome</keyword>
<sequence length="157" mass="17629">MRARSRFTPRGHRLPGPDLRHGVVAVRRAAATLRSAPRSGRAYPRRVPFERLRLMSDYFAPTPVWAPADLGGFVLSTEHLDDLGLDETLRTGLLQWQAFFDEHHPVDLCGWDSPLSCTRYAGEGFRLQAALARALPGIRFDLDLWPVRGVDTEVLAL</sequence>
<dbReference type="EMBL" id="CP000750">
    <property type="protein sequence ID" value="ABS01889.1"/>
    <property type="molecule type" value="Genomic_DNA"/>
</dbReference>
<protein>
    <submittedName>
        <fullName evidence="1">Uncharacterized protein</fullName>
    </submittedName>
</protein>
<evidence type="ECO:0000313" key="2">
    <source>
        <dbReference type="Proteomes" id="UP000001116"/>
    </source>
</evidence>
<dbReference type="AlphaFoldDB" id="A6W500"/>
<reference evidence="2" key="1">
    <citation type="journal article" date="2008" name="PLoS ONE">
        <title>Survival in nuclear waste, extreme resistance, and potential applications gleaned from the genome sequence of Kineococcus radiotolerans SRS30216.</title>
        <authorList>
            <person name="Bagwell C.E."/>
            <person name="Bhat S."/>
            <person name="Hawkins G.M."/>
            <person name="Smith B.W."/>
            <person name="Biswas T."/>
            <person name="Hoover T.R."/>
            <person name="Saunders E."/>
            <person name="Han C.S."/>
            <person name="Tsodikov O.V."/>
            <person name="Shimkets L.J."/>
        </authorList>
    </citation>
    <scope>NUCLEOTIDE SEQUENCE [LARGE SCALE GENOMIC DNA]</scope>
    <source>
        <strain evidence="2">ATCC BAA-149 / DSM 14245 / SRS30216</strain>
    </source>
</reference>
<accession>A6W500</accession>
<dbReference type="Proteomes" id="UP000001116">
    <property type="component" value="Chromosome"/>
</dbReference>